<dbReference type="PANTHER" id="PTHR31569:SF4">
    <property type="entry name" value="SWIM-TYPE DOMAIN-CONTAINING PROTEIN"/>
    <property type="match status" value="1"/>
</dbReference>
<feature type="compositionally biased region" description="Polar residues" evidence="1">
    <location>
        <begin position="398"/>
        <end position="415"/>
    </location>
</feature>
<proteinExistence type="predicted"/>
<evidence type="ECO:0000313" key="3">
    <source>
        <dbReference type="Proteomes" id="UP000251314"/>
    </source>
</evidence>
<gene>
    <name evidence="2" type="ORF">PC110_g17039</name>
</gene>
<dbReference type="PANTHER" id="PTHR31569">
    <property type="entry name" value="SWIM-TYPE DOMAIN-CONTAINING PROTEIN"/>
    <property type="match status" value="1"/>
</dbReference>
<accession>A0A329RQS9</accession>
<dbReference type="Proteomes" id="UP000251314">
    <property type="component" value="Unassembled WGS sequence"/>
</dbReference>
<evidence type="ECO:0000256" key="1">
    <source>
        <dbReference type="SAM" id="MobiDB-lite"/>
    </source>
</evidence>
<organism evidence="2 3">
    <name type="scientific">Phytophthora cactorum</name>
    <dbReference type="NCBI Taxonomy" id="29920"/>
    <lineage>
        <taxon>Eukaryota</taxon>
        <taxon>Sar</taxon>
        <taxon>Stramenopiles</taxon>
        <taxon>Oomycota</taxon>
        <taxon>Peronosporomycetes</taxon>
        <taxon>Peronosporales</taxon>
        <taxon>Peronosporaceae</taxon>
        <taxon>Phytophthora</taxon>
    </lineage>
</organism>
<feature type="region of interest" description="Disordered" evidence="1">
    <location>
        <begin position="312"/>
        <end position="415"/>
    </location>
</feature>
<name>A0A329RQS9_9STRA</name>
<dbReference type="AlphaFoldDB" id="A0A329RQS9"/>
<evidence type="ECO:0000313" key="2">
    <source>
        <dbReference type="EMBL" id="RAW26549.1"/>
    </source>
</evidence>
<dbReference type="EMBL" id="MJFZ01000638">
    <property type="protein sequence ID" value="RAW26549.1"/>
    <property type="molecule type" value="Genomic_DNA"/>
</dbReference>
<feature type="compositionally biased region" description="Polar residues" evidence="1">
    <location>
        <begin position="331"/>
        <end position="340"/>
    </location>
</feature>
<keyword evidence="3" id="KW-1185">Reference proteome</keyword>
<feature type="compositionally biased region" description="Basic and acidic residues" evidence="1">
    <location>
        <begin position="241"/>
        <end position="260"/>
    </location>
</feature>
<dbReference type="InterPro" id="IPR052579">
    <property type="entry name" value="Zinc_finger_SWIM"/>
</dbReference>
<dbReference type="VEuPathDB" id="FungiDB:PC110_g17039"/>
<reference evidence="2 3" key="1">
    <citation type="submission" date="2018-01" db="EMBL/GenBank/DDBJ databases">
        <title>Draft genome of the strawberry crown rot pathogen Phytophthora cactorum.</title>
        <authorList>
            <person name="Armitage A.D."/>
            <person name="Lysoe E."/>
            <person name="Nellist C.F."/>
            <person name="Harrison R.J."/>
            <person name="Brurberg M.B."/>
        </authorList>
    </citation>
    <scope>NUCLEOTIDE SEQUENCE [LARGE SCALE GENOMIC DNA]</scope>
    <source>
        <strain evidence="2 3">10300</strain>
    </source>
</reference>
<dbReference type="OrthoDB" id="126139at2759"/>
<feature type="region of interest" description="Disordered" evidence="1">
    <location>
        <begin position="225"/>
        <end position="260"/>
    </location>
</feature>
<comment type="caution">
    <text evidence="2">The sequence shown here is derived from an EMBL/GenBank/DDBJ whole genome shotgun (WGS) entry which is preliminary data.</text>
</comment>
<protein>
    <submittedName>
        <fullName evidence="2">Uncharacterized protein</fullName>
    </submittedName>
</protein>
<feature type="compositionally biased region" description="Basic and acidic residues" evidence="1">
    <location>
        <begin position="319"/>
        <end position="330"/>
    </location>
</feature>
<sequence length="481" mass="52885">MKVLLTSEVKNTLWFEYFDANWTNCKQRWSSVYRGNVPHMGKHTNNRLESSWQTLKRLVDRSTALDECVVSILFWQMVNERAWARTINRVGVYVNVEYDDELNTLSNLVSRHAVELAKQHYDFALPPTTKYNLLSWALQCLAEANDDSTEEYMLNLRSGRAPVSFGHPPSDVTRVKAQTEKFKELQAVGKPIAEIGCQWGTKTNAALTSTLVEFVRVVKTGSCPVVRQPDGGADESINTPHKSDTNSNHRNESQDETGAHFETETGIFPDIGSEVKTTIADYADSGEGRRQLSVTGCAVMSFIDELDEGLPSSQLSEASTRDNPETEPRNDTVSPPQTVCETPAVPDTIADTEENNEEVRSDDNVETTLEAAPDDDGEKEASAGGCGDEVTTRDASEKTSSLTKPQWKISTSVKKSGQPKITQAARKKVDCEAMRETVKRVDAIAAGARPSLATLVAGIAKGPSYTKYAVGLLAVSVLRTK</sequence>